<protein>
    <submittedName>
        <fullName evidence="2">Uncharacterized protein</fullName>
    </submittedName>
</protein>
<reference evidence="2" key="1">
    <citation type="submission" date="2021-10" db="EMBL/GenBank/DDBJ databases">
        <title>Melipona bicolor Genome sequencing and assembly.</title>
        <authorList>
            <person name="Araujo N.S."/>
            <person name="Arias M.C."/>
        </authorList>
    </citation>
    <scope>NUCLEOTIDE SEQUENCE</scope>
    <source>
        <strain evidence="2">USP_2M_L1-L4_2017</strain>
        <tissue evidence="2">Whole body</tissue>
    </source>
</reference>
<name>A0AA40FEW8_9HYME</name>
<keyword evidence="3" id="KW-1185">Reference proteome</keyword>
<evidence type="ECO:0000313" key="3">
    <source>
        <dbReference type="Proteomes" id="UP001177670"/>
    </source>
</evidence>
<feature type="compositionally biased region" description="Low complexity" evidence="1">
    <location>
        <begin position="20"/>
        <end position="31"/>
    </location>
</feature>
<gene>
    <name evidence="2" type="ORF">K0M31_015698</name>
</gene>
<evidence type="ECO:0000256" key="1">
    <source>
        <dbReference type="SAM" id="MobiDB-lite"/>
    </source>
</evidence>
<dbReference type="EMBL" id="JAHYIQ010000048">
    <property type="protein sequence ID" value="KAK1117757.1"/>
    <property type="molecule type" value="Genomic_DNA"/>
</dbReference>
<sequence>MMKASLTINLFYCGSDNEWCSSSSCSGGSSSNDNPGRNTNDTVNSKKNGYDNDYFSGFDDKLRVGYSVEVECEPRGNSDDEIVEPLRFSEVCSH</sequence>
<feature type="region of interest" description="Disordered" evidence="1">
    <location>
        <begin position="20"/>
        <end position="49"/>
    </location>
</feature>
<accession>A0AA40FEW8</accession>
<feature type="compositionally biased region" description="Polar residues" evidence="1">
    <location>
        <begin position="32"/>
        <end position="47"/>
    </location>
</feature>
<dbReference type="AlphaFoldDB" id="A0AA40FEW8"/>
<proteinExistence type="predicted"/>
<evidence type="ECO:0000313" key="2">
    <source>
        <dbReference type="EMBL" id="KAK1117757.1"/>
    </source>
</evidence>
<dbReference type="Proteomes" id="UP001177670">
    <property type="component" value="Unassembled WGS sequence"/>
</dbReference>
<comment type="caution">
    <text evidence="2">The sequence shown here is derived from an EMBL/GenBank/DDBJ whole genome shotgun (WGS) entry which is preliminary data.</text>
</comment>
<organism evidence="2 3">
    <name type="scientific">Melipona bicolor</name>
    <dbReference type="NCBI Taxonomy" id="60889"/>
    <lineage>
        <taxon>Eukaryota</taxon>
        <taxon>Metazoa</taxon>
        <taxon>Ecdysozoa</taxon>
        <taxon>Arthropoda</taxon>
        <taxon>Hexapoda</taxon>
        <taxon>Insecta</taxon>
        <taxon>Pterygota</taxon>
        <taxon>Neoptera</taxon>
        <taxon>Endopterygota</taxon>
        <taxon>Hymenoptera</taxon>
        <taxon>Apocrita</taxon>
        <taxon>Aculeata</taxon>
        <taxon>Apoidea</taxon>
        <taxon>Anthophila</taxon>
        <taxon>Apidae</taxon>
        <taxon>Melipona</taxon>
    </lineage>
</organism>